<dbReference type="PRINTS" id="PR00056">
    <property type="entry name" value="HSFDOMAIN"/>
</dbReference>
<dbReference type="InterPro" id="IPR036388">
    <property type="entry name" value="WH-like_DNA-bd_sf"/>
</dbReference>
<dbReference type="EMBL" id="CAKOGP040001714">
    <property type="protein sequence ID" value="CAJ1946620.1"/>
    <property type="molecule type" value="Genomic_DNA"/>
</dbReference>
<keyword evidence="4" id="KW-0804">Transcription</keyword>
<keyword evidence="10" id="KW-1185">Reference proteome</keyword>
<dbReference type="Proteomes" id="UP001295423">
    <property type="component" value="Unassembled WGS sequence"/>
</dbReference>
<evidence type="ECO:0000256" key="7">
    <source>
        <dbReference type="SAM" id="MobiDB-lite"/>
    </source>
</evidence>
<dbReference type="InterPro" id="IPR000232">
    <property type="entry name" value="HSF_DNA-bd"/>
</dbReference>
<feature type="compositionally biased region" description="Low complexity" evidence="7">
    <location>
        <begin position="450"/>
        <end position="473"/>
    </location>
</feature>
<keyword evidence="2" id="KW-0805">Transcription regulation</keyword>
<evidence type="ECO:0000256" key="3">
    <source>
        <dbReference type="ARBA" id="ARBA00023125"/>
    </source>
</evidence>
<dbReference type="PANTHER" id="PTHR10015">
    <property type="entry name" value="HEAT SHOCK TRANSCRIPTION FACTOR"/>
    <property type="match status" value="1"/>
</dbReference>
<name>A0AAD2JGA8_9STRA</name>
<dbReference type="PANTHER" id="PTHR10015:SF206">
    <property type="entry name" value="HSF-TYPE DNA-BINDING DOMAIN-CONTAINING PROTEIN"/>
    <property type="match status" value="1"/>
</dbReference>
<evidence type="ECO:0000313" key="9">
    <source>
        <dbReference type="EMBL" id="CAJ1946620.1"/>
    </source>
</evidence>
<comment type="similarity">
    <text evidence="6">Belongs to the HSF family.</text>
</comment>
<comment type="subcellular location">
    <subcellularLocation>
        <location evidence="1">Nucleus</location>
    </subcellularLocation>
</comment>
<reference evidence="9" key="1">
    <citation type="submission" date="2023-08" db="EMBL/GenBank/DDBJ databases">
        <authorList>
            <person name="Audoor S."/>
            <person name="Bilcke G."/>
        </authorList>
    </citation>
    <scope>NUCLEOTIDE SEQUENCE</scope>
</reference>
<organism evidence="9 10">
    <name type="scientific">Cylindrotheca closterium</name>
    <dbReference type="NCBI Taxonomy" id="2856"/>
    <lineage>
        <taxon>Eukaryota</taxon>
        <taxon>Sar</taxon>
        <taxon>Stramenopiles</taxon>
        <taxon>Ochrophyta</taxon>
        <taxon>Bacillariophyta</taxon>
        <taxon>Bacillariophyceae</taxon>
        <taxon>Bacillariophycidae</taxon>
        <taxon>Bacillariales</taxon>
        <taxon>Bacillariaceae</taxon>
        <taxon>Cylindrotheca</taxon>
    </lineage>
</organism>
<keyword evidence="3" id="KW-0238">DNA-binding</keyword>
<protein>
    <recommendedName>
        <fullName evidence="8">HSF-type DNA-binding domain-containing protein</fullName>
    </recommendedName>
</protein>
<feature type="domain" description="HSF-type DNA-binding" evidence="8">
    <location>
        <begin position="31"/>
        <end position="136"/>
    </location>
</feature>
<feature type="compositionally biased region" description="Basic and acidic residues" evidence="7">
    <location>
        <begin position="8"/>
        <end position="20"/>
    </location>
</feature>
<gene>
    <name evidence="9" type="ORF">CYCCA115_LOCUS10754</name>
</gene>
<evidence type="ECO:0000256" key="2">
    <source>
        <dbReference type="ARBA" id="ARBA00023015"/>
    </source>
</evidence>
<keyword evidence="5" id="KW-0539">Nucleus</keyword>
<dbReference type="GO" id="GO:0005634">
    <property type="term" value="C:nucleus"/>
    <property type="evidence" value="ECO:0007669"/>
    <property type="project" value="UniProtKB-SubCell"/>
</dbReference>
<feature type="region of interest" description="Disordered" evidence="7">
    <location>
        <begin position="291"/>
        <end position="330"/>
    </location>
</feature>
<proteinExistence type="inferred from homology"/>
<feature type="region of interest" description="Disordered" evidence="7">
    <location>
        <begin position="450"/>
        <end position="484"/>
    </location>
</feature>
<evidence type="ECO:0000256" key="4">
    <source>
        <dbReference type="ARBA" id="ARBA00023163"/>
    </source>
</evidence>
<dbReference type="GO" id="GO:0043565">
    <property type="term" value="F:sequence-specific DNA binding"/>
    <property type="evidence" value="ECO:0007669"/>
    <property type="project" value="InterPro"/>
</dbReference>
<evidence type="ECO:0000256" key="6">
    <source>
        <dbReference type="RuleBase" id="RU004020"/>
    </source>
</evidence>
<dbReference type="AlphaFoldDB" id="A0AAD2JGA8"/>
<comment type="caution">
    <text evidence="9">The sequence shown here is derived from an EMBL/GenBank/DDBJ whole genome shotgun (WGS) entry which is preliminary data.</text>
</comment>
<dbReference type="InterPro" id="IPR036390">
    <property type="entry name" value="WH_DNA-bd_sf"/>
</dbReference>
<dbReference type="Pfam" id="PF00447">
    <property type="entry name" value="HSF_DNA-bind"/>
    <property type="match status" value="1"/>
</dbReference>
<dbReference type="Gene3D" id="1.10.10.10">
    <property type="entry name" value="Winged helix-like DNA-binding domain superfamily/Winged helix DNA-binding domain"/>
    <property type="match status" value="1"/>
</dbReference>
<feature type="region of interest" description="Disordered" evidence="7">
    <location>
        <begin position="1"/>
        <end position="22"/>
    </location>
</feature>
<sequence length="484" mass="51454">MAGNKRRRADEDGGLGDEKTAQTSKCKGATTIPIFLKKTYKMIDTCDPNIASWTADGDMFVVKDPDVFATSVIPAYFDHNKFSSFARQLNFYGFRKMQSKPIRNSDFDANTAKHVTFFNENFKRGRCDLLKNIQRSTRGGGNTPGQDQQREVQSLKDKITTLETTITEMGAQMEERMRRLELDMLGRMEQMMLAMQQQQQNAFLQKQATAPTSNDSIASKATMNTHMTAATKNAFHAANAQNLLRPFGGMDPLAGYGGRATSIGSFSGLQNHFAGLGDSSALGMAKSLASHHGAGGAGAASQGGATLPPHPKQKQLPGGPASIPSTLNIPPGRLASLGTLSNLSRNISNLSRGTSIESQSSAFLNNHAFEDKIFSMLVAGEKQAALNAQLNLDPMNPTPMSDTILRQAMANANAQNNANAMHHANNAAAMQAANNMANLAAANAAAAANANHNNSNSNSNSNNTNSSNASIASGPAAGVNTARI</sequence>
<dbReference type="SMART" id="SM00415">
    <property type="entry name" value="HSF"/>
    <property type="match status" value="1"/>
</dbReference>
<evidence type="ECO:0000256" key="5">
    <source>
        <dbReference type="ARBA" id="ARBA00023242"/>
    </source>
</evidence>
<dbReference type="SUPFAM" id="SSF46785">
    <property type="entry name" value="Winged helix' DNA-binding domain"/>
    <property type="match status" value="1"/>
</dbReference>
<dbReference type="GO" id="GO:0003700">
    <property type="term" value="F:DNA-binding transcription factor activity"/>
    <property type="evidence" value="ECO:0007669"/>
    <property type="project" value="InterPro"/>
</dbReference>
<accession>A0AAD2JGA8</accession>
<dbReference type="FunFam" id="1.10.10.10:FF:000027">
    <property type="entry name" value="Heat shock transcription factor 1"/>
    <property type="match status" value="1"/>
</dbReference>
<evidence type="ECO:0000313" key="10">
    <source>
        <dbReference type="Proteomes" id="UP001295423"/>
    </source>
</evidence>
<evidence type="ECO:0000259" key="8">
    <source>
        <dbReference type="SMART" id="SM00415"/>
    </source>
</evidence>
<evidence type="ECO:0000256" key="1">
    <source>
        <dbReference type="ARBA" id="ARBA00004123"/>
    </source>
</evidence>